<feature type="region of interest" description="Disordered" evidence="1">
    <location>
        <begin position="36"/>
        <end position="64"/>
    </location>
</feature>
<keyword evidence="3" id="KW-1185">Reference proteome</keyword>
<proteinExistence type="predicted"/>
<organism evidence="2 3">
    <name type="scientific">Conoideocrella luteorostrata</name>
    <dbReference type="NCBI Taxonomy" id="1105319"/>
    <lineage>
        <taxon>Eukaryota</taxon>
        <taxon>Fungi</taxon>
        <taxon>Dikarya</taxon>
        <taxon>Ascomycota</taxon>
        <taxon>Pezizomycotina</taxon>
        <taxon>Sordariomycetes</taxon>
        <taxon>Hypocreomycetidae</taxon>
        <taxon>Hypocreales</taxon>
        <taxon>Clavicipitaceae</taxon>
        <taxon>Conoideocrella</taxon>
    </lineage>
</organism>
<evidence type="ECO:0000313" key="2">
    <source>
        <dbReference type="EMBL" id="KAK2603799.1"/>
    </source>
</evidence>
<protein>
    <submittedName>
        <fullName evidence="2">Uncharacterized protein</fullName>
    </submittedName>
</protein>
<name>A0AAJ0CWD5_9HYPO</name>
<dbReference type="Proteomes" id="UP001251528">
    <property type="component" value="Unassembled WGS sequence"/>
</dbReference>
<dbReference type="AlphaFoldDB" id="A0AAJ0CWD5"/>
<dbReference type="EMBL" id="JASWJB010000056">
    <property type="protein sequence ID" value="KAK2603799.1"/>
    <property type="molecule type" value="Genomic_DNA"/>
</dbReference>
<evidence type="ECO:0000313" key="3">
    <source>
        <dbReference type="Proteomes" id="UP001251528"/>
    </source>
</evidence>
<comment type="caution">
    <text evidence="2">The sequence shown here is derived from an EMBL/GenBank/DDBJ whole genome shotgun (WGS) entry which is preliminary data.</text>
</comment>
<accession>A0AAJ0CWD5</accession>
<gene>
    <name evidence="2" type="ORF">QQS21_004001</name>
</gene>
<feature type="compositionally biased region" description="Polar residues" evidence="1">
    <location>
        <begin position="36"/>
        <end position="45"/>
    </location>
</feature>
<sequence length="132" mass="14847">MASPQHDKMWEELTAMSGVSGVSVCSPASMKKYAHTQGQLNSINAKQHGKSNAARSDPGPAISSPMLTRYVYETRRIELPMTEVIQGDQGRMYAYSTKWKKQYGSETPPKKKDKDGKEPQNWDTSRLSFLFD</sequence>
<feature type="compositionally biased region" description="Basic and acidic residues" evidence="1">
    <location>
        <begin position="108"/>
        <end position="120"/>
    </location>
</feature>
<evidence type="ECO:0000256" key="1">
    <source>
        <dbReference type="SAM" id="MobiDB-lite"/>
    </source>
</evidence>
<feature type="region of interest" description="Disordered" evidence="1">
    <location>
        <begin position="98"/>
        <end position="132"/>
    </location>
</feature>
<reference evidence="2" key="1">
    <citation type="submission" date="2023-06" db="EMBL/GenBank/DDBJ databases">
        <title>Conoideocrella luteorostrata (Hypocreales: Clavicipitaceae), a potential biocontrol fungus for elongate hemlock scale in United States Christmas tree production areas.</title>
        <authorList>
            <person name="Barrett H."/>
            <person name="Lovett B."/>
            <person name="Macias A.M."/>
            <person name="Stajich J.E."/>
            <person name="Kasson M.T."/>
        </authorList>
    </citation>
    <scope>NUCLEOTIDE SEQUENCE</scope>
    <source>
        <strain evidence="2">ARSEF 14590</strain>
    </source>
</reference>
<feature type="compositionally biased region" description="Polar residues" evidence="1">
    <location>
        <begin position="121"/>
        <end position="132"/>
    </location>
</feature>